<keyword evidence="5" id="KW-0325">Glycoprotein</keyword>
<protein>
    <recommendedName>
        <fullName evidence="8">Major facilitator superfamily (MFS) profile domain-containing protein</fullName>
    </recommendedName>
</protein>
<evidence type="ECO:0000259" key="8">
    <source>
        <dbReference type="PROSITE" id="PS50850"/>
    </source>
</evidence>
<dbReference type="InterPro" id="IPR011701">
    <property type="entry name" value="MFS"/>
</dbReference>
<evidence type="ECO:0000313" key="9">
    <source>
        <dbReference type="EMBL" id="OBS15250.1"/>
    </source>
</evidence>
<dbReference type="GO" id="GO:0016020">
    <property type="term" value="C:membrane"/>
    <property type="evidence" value="ECO:0007669"/>
    <property type="project" value="UniProtKB-SubCell"/>
</dbReference>
<feature type="transmembrane region" description="Helical" evidence="7">
    <location>
        <begin position="365"/>
        <end position="386"/>
    </location>
</feature>
<feature type="transmembrane region" description="Helical" evidence="7">
    <location>
        <begin position="215"/>
        <end position="235"/>
    </location>
</feature>
<evidence type="ECO:0000313" key="10">
    <source>
        <dbReference type="Proteomes" id="UP000091967"/>
    </source>
</evidence>
<gene>
    <name evidence="9" type="ORF">FPOA_13845</name>
</gene>
<feature type="transmembrane region" description="Helical" evidence="7">
    <location>
        <begin position="255"/>
        <end position="278"/>
    </location>
</feature>
<keyword evidence="2 7" id="KW-0812">Transmembrane</keyword>
<keyword evidence="10" id="KW-1185">Reference proteome</keyword>
<feature type="transmembrane region" description="Helical" evidence="7">
    <location>
        <begin position="290"/>
        <end position="311"/>
    </location>
</feature>
<dbReference type="InterPro" id="IPR036259">
    <property type="entry name" value="MFS_trans_sf"/>
</dbReference>
<feature type="transmembrane region" description="Helical" evidence="7">
    <location>
        <begin position="502"/>
        <end position="522"/>
    </location>
</feature>
<feature type="transmembrane region" description="Helical" evidence="7">
    <location>
        <begin position="424"/>
        <end position="445"/>
    </location>
</feature>
<feature type="region of interest" description="Disordered" evidence="6">
    <location>
        <begin position="1"/>
        <end position="22"/>
    </location>
</feature>
<evidence type="ECO:0000256" key="3">
    <source>
        <dbReference type="ARBA" id="ARBA00022989"/>
    </source>
</evidence>
<feature type="domain" description="Major facilitator superfamily (MFS) profile" evidence="8">
    <location>
        <begin position="60"/>
        <end position="526"/>
    </location>
</feature>
<dbReference type="Pfam" id="PF07690">
    <property type="entry name" value="MFS_1"/>
    <property type="match status" value="1"/>
</dbReference>
<evidence type="ECO:0000256" key="2">
    <source>
        <dbReference type="ARBA" id="ARBA00022692"/>
    </source>
</evidence>
<accession>A0A1B8A458</accession>
<dbReference type="EMBL" id="LYXU01000164">
    <property type="protein sequence ID" value="OBS15250.1"/>
    <property type="molecule type" value="Genomic_DNA"/>
</dbReference>
<sequence length="533" mass="57227">MYEAMTTIHPSTLRPAPRPMDQSSLKGHIQVHLTVVDDDCSQVRAIDAIPSLSRLQRTVAIFQLCGVNLAWSVSNGLIIISLPRLTVDLNLPESLAFWPSSVQGLATASTLLLAGSVADVLGPRMVNLTGCIINGIFMISVGLVENGRQLVILRALQGIVIAMHLASSVALVSNTQPQGRSRNVSFACLGLSQLLGFTLGLIVGGVLVDSIGWRSGWYICGVVTLLLFVVGMWSLPKLELPGSFRSTLYSLRLKVDWVGTLLASALMALLSYFLSIIGTDVHRVKEVGSIVLLCLCFVIAPLFISWMHFQVKRDKPALIPNGFWANSAFAAVCGTVALSFAALNSMDLMTSLYFQEIQHLSALDAAIRIVPSAVVGLTLNLTTGFIVNRVPAVWLVTATTLLSSGSPLLMALMKPGWSYWTGAFLAQILLPFSFDILFTVGHLIITEAFPGESQSRAGAVFHTAAQFGNAVGLATTQAVSALFTKKHAHLEYSEALLRGFRAGFWAIFAQTLICLLIGGIGLRKAGRVGLAHD</sequence>
<dbReference type="PANTHER" id="PTHR42718">
    <property type="entry name" value="MAJOR FACILITATOR SUPERFAMILY MULTIDRUG TRANSPORTER MFSC"/>
    <property type="match status" value="1"/>
</dbReference>
<comment type="caution">
    <text evidence="9">The sequence shown here is derived from an EMBL/GenBank/DDBJ whole genome shotgun (WGS) entry which is preliminary data.</text>
</comment>
<dbReference type="AlphaFoldDB" id="A0A1B8A458"/>
<keyword evidence="4 7" id="KW-0472">Membrane</keyword>
<dbReference type="OMA" id="ITRSFPP"/>
<name>A0A1B8A458_FUSPO</name>
<reference evidence="9 10" key="1">
    <citation type="submission" date="2016-06" db="EMBL/GenBank/DDBJ databases">
        <title>Living apart together: crosstalk between the core and supernumerary genomes in a fungal plant pathogen.</title>
        <authorList>
            <person name="Vanheule A."/>
            <person name="Audenaert K."/>
            <person name="Warris S."/>
            <person name="Van De Geest H."/>
            <person name="Schijlen E."/>
            <person name="Hofte M."/>
            <person name="De Saeger S."/>
            <person name="Haesaert G."/>
            <person name="Waalwijk C."/>
            <person name="Van Der Lee T."/>
        </authorList>
    </citation>
    <scope>NUCLEOTIDE SEQUENCE [LARGE SCALE GENOMIC DNA]</scope>
    <source>
        <strain evidence="9 10">2516</strain>
    </source>
</reference>
<keyword evidence="3 7" id="KW-1133">Transmembrane helix</keyword>
<evidence type="ECO:0000256" key="6">
    <source>
        <dbReference type="SAM" id="MobiDB-lite"/>
    </source>
</evidence>
<evidence type="ECO:0000256" key="5">
    <source>
        <dbReference type="ARBA" id="ARBA00023180"/>
    </source>
</evidence>
<feature type="transmembrane region" description="Helical" evidence="7">
    <location>
        <begin position="151"/>
        <end position="172"/>
    </location>
</feature>
<feature type="transmembrane region" description="Helical" evidence="7">
    <location>
        <begin position="124"/>
        <end position="144"/>
    </location>
</feature>
<feature type="transmembrane region" description="Helical" evidence="7">
    <location>
        <begin position="95"/>
        <end position="118"/>
    </location>
</feature>
<dbReference type="Gene3D" id="1.20.1250.20">
    <property type="entry name" value="MFS general substrate transporter like domains"/>
    <property type="match status" value="2"/>
</dbReference>
<dbReference type="PROSITE" id="PS50850">
    <property type="entry name" value="MFS"/>
    <property type="match status" value="1"/>
</dbReference>
<dbReference type="SUPFAM" id="SSF103473">
    <property type="entry name" value="MFS general substrate transporter"/>
    <property type="match status" value="1"/>
</dbReference>
<feature type="transmembrane region" description="Helical" evidence="7">
    <location>
        <begin position="184"/>
        <end position="208"/>
    </location>
</feature>
<proteinExistence type="predicted"/>
<dbReference type="InterPro" id="IPR020846">
    <property type="entry name" value="MFS_dom"/>
</dbReference>
<comment type="subcellular location">
    <subcellularLocation>
        <location evidence="1">Membrane</location>
        <topology evidence="1">Multi-pass membrane protein</topology>
    </subcellularLocation>
</comment>
<evidence type="ECO:0000256" key="7">
    <source>
        <dbReference type="SAM" id="Phobius"/>
    </source>
</evidence>
<dbReference type="PANTHER" id="PTHR42718:SF27">
    <property type="entry name" value="TRANSPORTER, PUTATIVE-RELATED"/>
    <property type="match status" value="1"/>
</dbReference>
<evidence type="ECO:0000256" key="4">
    <source>
        <dbReference type="ARBA" id="ARBA00023136"/>
    </source>
</evidence>
<feature type="transmembrane region" description="Helical" evidence="7">
    <location>
        <begin position="60"/>
        <end position="83"/>
    </location>
</feature>
<feature type="transmembrane region" description="Helical" evidence="7">
    <location>
        <begin position="392"/>
        <end position="412"/>
    </location>
</feature>
<dbReference type="GO" id="GO:0022857">
    <property type="term" value="F:transmembrane transporter activity"/>
    <property type="evidence" value="ECO:0007669"/>
    <property type="project" value="InterPro"/>
</dbReference>
<evidence type="ECO:0000256" key="1">
    <source>
        <dbReference type="ARBA" id="ARBA00004141"/>
    </source>
</evidence>
<dbReference type="Proteomes" id="UP000091967">
    <property type="component" value="Unassembled WGS sequence"/>
</dbReference>
<feature type="transmembrane region" description="Helical" evidence="7">
    <location>
        <begin position="323"/>
        <end position="344"/>
    </location>
</feature>
<organism evidence="9 10">
    <name type="scientific">Fusarium poae</name>
    <dbReference type="NCBI Taxonomy" id="36050"/>
    <lineage>
        <taxon>Eukaryota</taxon>
        <taxon>Fungi</taxon>
        <taxon>Dikarya</taxon>
        <taxon>Ascomycota</taxon>
        <taxon>Pezizomycotina</taxon>
        <taxon>Sordariomycetes</taxon>
        <taxon>Hypocreomycetidae</taxon>
        <taxon>Hypocreales</taxon>
        <taxon>Nectriaceae</taxon>
        <taxon>Fusarium</taxon>
    </lineage>
</organism>